<name>A0ABT3CUW8_9BACT</name>
<dbReference type="Pfam" id="PF13472">
    <property type="entry name" value="Lipase_GDSL_2"/>
    <property type="match status" value="1"/>
</dbReference>
<accession>A0ABT3CUW8</accession>
<evidence type="ECO:0000256" key="3">
    <source>
        <dbReference type="SAM" id="Phobius"/>
    </source>
</evidence>
<dbReference type="InterPro" id="IPR037459">
    <property type="entry name" value="RhgT-like"/>
</dbReference>
<comment type="caution">
    <text evidence="5">The sequence shown here is derived from an EMBL/GenBank/DDBJ whole genome shotgun (WGS) entry which is preliminary data.</text>
</comment>
<keyword evidence="2" id="KW-0378">Hydrolase</keyword>
<feature type="transmembrane region" description="Helical" evidence="3">
    <location>
        <begin position="20"/>
        <end position="36"/>
    </location>
</feature>
<dbReference type="PANTHER" id="PTHR43695:SF1">
    <property type="entry name" value="RHAMNOGALACTURONAN ACETYLESTERASE"/>
    <property type="match status" value="1"/>
</dbReference>
<evidence type="ECO:0000256" key="2">
    <source>
        <dbReference type="ARBA" id="ARBA00022801"/>
    </source>
</evidence>
<dbReference type="SUPFAM" id="SSF49785">
    <property type="entry name" value="Galactose-binding domain-like"/>
    <property type="match status" value="1"/>
</dbReference>
<evidence type="ECO:0000259" key="4">
    <source>
        <dbReference type="Pfam" id="PF13472"/>
    </source>
</evidence>
<keyword evidence="3" id="KW-0472">Membrane</keyword>
<evidence type="ECO:0000256" key="1">
    <source>
        <dbReference type="ARBA" id="ARBA00008668"/>
    </source>
</evidence>
<dbReference type="Proteomes" id="UP001300692">
    <property type="component" value="Unassembled WGS sequence"/>
</dbReference>
<dbReference type="Gene3D" id="3.40.50.1110">
    <property type="entry name" value="SGNH hydrolase"/>
    <property type="match status" value="1"/>
</dbReference>
<evidence type="ECO:0000313" key="5">
    <source>
        <dbReference type="EMBL" id="MCV9387353.1"/>
    </source>
</evidence>
<evidence type="ECO:0000313" key="6">
    <source>
        <dbReference type="Proteomes" id="UP001300692"/>
    </source>
</evidence>
<keyword evidence="3" id="KW-1133">Transmembrane helix</keyword>
<dbReference type="RefSeq" id="WP_264138178.1">
    <property type="nucleotide sequence ID" value="NZ_JAOYOD010000001.1"/>
</dbReference>
<feature type="domain" description="SGNH hydrolase-type esterase" evidence="4">
    <location>
        <begin position="210"/>
        <end position="392"/>
    </location>
</feature>
<dbReference type="InterPro" id="IPR008979">
    <property type="entry name" value="Galactose-bd-like_sf"/>
</dbReference>
<protein>
    <submittedName>
        <fullName evidence="5">Rhamnogalacturonan acetylesterase</fullName>
    </submittedName>
</protein>
<dbReference type="Gene3D" id="2.60.120.430">
    <property type="entry name" value="Galactose-binding lectin"/>
    <property type="match status" value="1"/>
</dbReference>
<keyword evidence="6" id="KW-1185">Reference proteome</keyword>
<dbReference type="InterPro" id="IPR036514">
    <property type="entry name" value="SGNH_hydro_sf"/>
</dbReference>
<dbReference type="PANTHER" id="PTHR43695">
    <property type="entry name" value="PUTATIVE (AFU_ORTHOLOGUE AFUA_2G17250)-RELATED"/>
    <property type="match status" value="1"/>
</dbReference>
<gene>
    <name evidence="5" type="ORF">N7U62_11805</name>
</gene>
<reference evidence="5 6" key="1">
    <citation type="submission" date="2022-10" db="EMBL/GenBank/DDBJ databases">
        <title>Comparative genomics and taxonomic characterization of three novel marine species of genus Reichenbachiella exhibiting antioxidant and polysaccharide degradation activities.</title>
        <authorList>
            <person name="Muhammad N."/>
            <person name="Lee Y.-J."/>
            <person name="Ko J."/>
            <person name="Kim S.-G."/>
        </authorList>
    </citation>
    <scope>NUCLEOTIDE SEQUENCE [LARGE SCALE GENOMIC DNA]</scope>
    <source>
        <strain evidence="5 6">ABR2-5</strain>
    </source>
</reference>
<dbReference type="InterPro" id="IPR013830">
    <property type="entry name" value="SGNH_hydro"/>
</dbReference>
<organism evidence="5 6">
    <name type="scientific">Reichenbachiella ulvae</name>
    <dbReference type="NCBI Taxonomy" id="2980104"/>
    <lineage>
        <taxon>Bacteria</taxon>
        <taxon>Pseudomonadati</taxon>
        <taxon>Bacteroidota</taxon>
        <taxon>Cytophagia</taxon>
        <taxon>Cytophagales</taxon>
        <taxon>Reichenbachiellaceae</taxon>
        <taxon>Reichenbachiella</taxon>
    </lineage>
</organism>
<keyword evidence="3" id="KW-0812">Transmembrane</keyword>
<dbReference type="SUPFAM" id="SSF52266">
    <property type="entry name" value="SGNH hydrolase"/>
    <property type="match status" value="1"/>
</dbReference>
<dbReference type="CDD" id="cd01821">
    <property type="entry name" value="Rhamnogalacturan_acetylesterase_like"/>
    <property type="match status" value="1"/>
</dbReference>
<proteinExistence type="inferred from homology"/>
<sequence length="451" mass="51608">MEKKGSTKQIEKYRRNERTITWFVHGVIPLLFMLFSCESADQSPAEHWYYEFGTAYDTGAKVQTNVPNQLDSLGYQISGSFIEEEEYYTTDKHFTFWQSIPEGNYRVKLILGDSEGKSSTSVRVESRRLMLYEHNTDYGQIDTVTIIVNVRSALIHGQDSIRLKPREMGYLQWDPYLSIEFTGERPCLKAMRIERVMDVPTIFLTGNSTVVDQDKEPWASWGQIFPVFLKPNVAVANFAESGETLKSFIGERRLEKIDSLIKPGDFLFMEFAHNDQKPGSGHVEPYTSYIEYLMKFINLAREKGATPVLVTSTNRRSFDENGQIINTLDEYPNAMRQLAEKEDVLLLDLNTMSKVLYETLGVEGSKKAFVHYPAGTFAWQRDALADNTHFSTFGAWQLAKCVVEAIRQSESPLKNYLKESIKPFDPAAPDQLEDWKWTISETGSSIKPDGY</sequence>
<comment type="similarity">
    <text evidence="1">Belongs to the 'GDSL' lipolytic enzyme family.</text>
</comment>
<dbReference type="EMBL" id="JAOYOD010000001">
    <property type="protein sequence ID" value="MCV9387353.1"/>
    <property type="molecule type" value="Genomic_DNA"/>
</dbReference>